<dbReference type="Proteomes" id="UP001362999">
    <property type="component" value="Unassembled WGS sequence"/>
</dbReference>
<evidence type="ECO:0000313" key="4">
    <source>
        <dbReference type="EMBL" id="KAK7001436.1"/>
    </source>
</evidence>
<feature type="domain" description="DUF6534" evidence="3">
    <location>
        <begin position="164"/>
        <end position="250"/>
    </location>
</feature>
<protein>
    <recommendedName>
        <fullName evidence="3">DUF6534 domain-containing protein</fullName>
    </recommendedName>
</protein>
<evidence type="ECO:0000256" key="2">
    <source>
        <dbReference type="SAM" id="Phobius"/>
    </source>
</evidence>
<reference evidence="4 5" key="1">
    <citation type="journal article" date="2024" name="J Genomics">
        <title>Draft genome sequencing and assembly of Favolaschia claudopus CIRM-BRFM 2984 isolated from oak limbs.</title>
        <authorList>
            <person name="Navarro D."/>
            <person name="Drula E."/>
            <person name="Chaduli D."/>
            <person name="Cazenave R."/>
            <person name="Ahrendt S."/>
            <person name="Wang J."/>
            <person name="Lipzen A."/>
            <person name="Daum C."/>
            <person name="Barry K."/>
            <person name="Grigoriev I.V."/>
            <person name="Favel A."/>
            <person name="Rosso M.N."/>
            <person name="Martin F."/>
        </authorList>
    </citation>
    <scope>NUCLEOTIDE SEQUENCE [LARGE SCALE GENOMIC DNA]</scope>
    <source>
        <strain evidence="4 5">CIRM-BRFM 2984</strain>
    </source>
</reference>
<dbReference type="PANTHER" id="PTHR40465">
    <property type="entry name" value="CHROMOSOME 1, WHOLE GENOME SHOTGUN SEQUENCE"/>
    <property type="match status" value="1"/>
</dbReference>
<feature type="transmembrane region" description="Helical" evidence="2">
    <location>
        <begin position="199"/>
        <end position="221"/>
    </location>
</feature>
<evidence type="ECO:0000256" key="1">
    <source>
        <dbReference type="SAM" id="MobiDB-lite"/>
    </source>
</evidence>
<gene>
    <name evidence="4" type="ORF">R3P38DRAFT_1795624</name>
</gene>
<dbReference type="EMBL" id="JAWWNJ010000083">
    <property type="protein sequence ID" value="KAK7001436.1"/>
    <property type="molecule type" value="Genomic_DNA"/>
</dbReference>
<proteinExistence type="predicted"/>
<feature type="region of interest" description="Disordered" evidence="1">
    <location>
        <begin position="318"/>
        <end position="360"/>
    </location>
</feature>
<evidence type="ECO:0000259" key="3">
    <source>
        <dbReference type="Pfam" id="PF20152"/>
    </source>
</evidence>
<dbReference type="InterPro" id="IPR045339">
    <property type="entry name" value="DUF6534"/>
</dbReference>
<comment type="caution">
    <text evidence="4">The sequence shown here is derived from an EMBL/GenBank/DDBJ whole genome shotgun (WGS) entry which is preliminary data.</text>
</comment>
<name>A0AAW0A6G3_9AGAR</name>
<feature type="compositionally biased region" description="Polar residues" evidence="1">
    <location>
        <begin position="335"/>
        <end position="344"/>
    </location>
</feature>
<dbReference type="PANTHER" id="PTHR40465:SF1">
    <property type="entry name" value="DUF6534 DOMAIN-CONTAINING PROTEIN"/>
    <property type="match status" value="1"/>
</dbReference>
<feature type="transmembrane region" description="Helical" evidence="2">
    <location>
        <begin position="47"/>
        <end position="68"/>
    </location>
</feature>
<keyword evidence="5" id="KW-1185">Reference proteome</keyword>
<keyword evidence="2" id="KW-0472">Membrane</keyword>
<organism evidence="4 5">
    <name type="scientific">Favolaschia claudopus</name>
    <dbReference type="NCBI Taxonomy" id="2862362"/>
    <lineage>
        <taxon>Eukaryota</taxon>
        <taxon>Fungi</taxon>
        <taxon>Dikarya</taxon>
        <taxon>Basidiomycota</taxon>
        <taxon>Agaricomycotina</taxon>
        <taxon>Agaricomycetes</taxon>
        <taxon>Agaricomycetidae</taxon>
        <taxon>Agaricales</taxon>
        <taxon>Marasmiineae</taxon>
        <taxon>Mycenaceae</taxon>
        <taxon>Favolaschia</taxon>
    </lineage>
</organism>
<feature type="transmembrane region" description="Helical" evidence="2">
    <location>
        <begin position="117"/>
        <end position="143"/>
    </location>
</feature>
<keyword evidence="2" id="KW-0812">Transmembrane</keyword>
<evidence type="ECO:0000313" key="5">
    <source>
        <dbReference type="Proteomes" id="UP001362999"/>
    </source>
</evidence>
<dbReference type="Pfam" id="PF20152">
    <property type="entry name" value="DUF6534"/>
    <property type="match status" value="1"/>
</dbReference>
<feature type="compositionally biased region" description="Pro residues" evidence="1">
    <location>
        <begin position="348"/>
        <end position="360"/>
    </location>
</feature>
<sequence length="360" mass="39560">MSGSGVELLFGPLLLGLILSTGAYGVMCVQMLLYYQSFKRDARWIRYFILYLLFAETVNLLIEIGIVYEPLIVRYGSQRALIVSPLLIPGDAISIVAVSTPVQIFTAWRISVITNSIVFPLIITALSVVSFGGGLFVSIFAAIRNEFREFQSFAPTVILWLVTSAVCDFLITIILTYSLTTRKTGFTAVDGQINRIIRLTVQTGAITAAAALADVILFLAFPGSTLNFIPDFPLSKLYTISLLSTLNARTRGRTTDAEERMPNALFNDSTAQKSMTNTTRNSILHPISTNVHVYPNTYQSPNGTIVGSVGRPFEEPKLEDSIQSPLRYPYHPSHSRQTSTTEISSVPPGVPPKPGNPIRF</sequence>
<accession>A0AAW0A6G3</accession>
<keyword evidence="2" id="KW-1133">Transmembrane helix</keyword>
<feature type="transmembrane region" description="Helical" evidence="2">
    <location>
        <begin position="80"/>
        <end position="105"/>
    </location>
</feature>
<feature type="transmembrane region" description="Helical" evidence="2">
    <location>
        <begin position="158"/>
        <end position="179"/>
    </location>
</feature>
<feature type="transmembrane region" description="Helical" evidence="2">
    <location>
        <begin position="12"/>
        <end position="35"/>
    </location>
</feature>
<dbReference type="AlphaFoldDB" id="A0AAW0A6G3"/>